<sequence length="63" mass="6915">MWMRILAILLILGGWALGGTLIAWWLLRSGFDTITAILLGGVAPPFVFFILNALVGSSRRSDR</sequence>
<reference evidence="3" key="1">
    <citation type="submission" date="2020-01" db="EMBL/GenBank/DDBJ databases">
        <title>Caldichromatium gen. nov., sp. nov., a thermophilic purple sulfur bacterium member of the family Chromatiaceae isolated from Nakabusa hot spring, Japan.</title>
        <authorList>
            <person name="Saini M.K."/>
            <person name="Hanada S."/>
            <person name="Tank M."/>
        </authorList>
    </citation>
    <scope>NUCLEOTIDE SEQUENCE [LARGE SCALE GENOMIC DNA]</scope>
    <source>
        <strain evidence="3">No.7</strain>
    </source>
</reference>
<dbReference type="EMBL" id="CP048029">
    <property type="protein sequence ID" value="QIK38359.1"/>
    <property type="molecule type" value="Genomic_DNA"/>
</dbReference>
<evidence type="ECO:0000313" key="2">
    <source>
        <dbReference type="EMBL" id="QIK38359.1"/>
    </source>
</evidence>
<dbReference type="RefSeq" id="WP_166271117.1">
    <property type="nucleotide sequence ID" value="NZ_CP048029.1"/>
</dbReference>
<evidence type="ECO:0000256" key="1">
    <source>
        <dbReference type="SAM" id="Phobius"/>
    </source>
</evidence>
<keyword evidence="1" id="KW-0812">Transmembrane</keyword>
<dbReference type="Proteomes" id="UP000502699">
    <property type="component" value="Chromosome"/>
</dbReference>
<protein>
    <submittedName>
        <fullName evidence="2">Uncharacterized protein</fullName>
    </submittedName>
</protein>
<name>A0A6G7VE89_9GAMM</name>
<gene>
    <name evidence="2" type="ORF">GWK36_10640</name>
</gene>
<feature type="transmembrane region" description="Helical" evidence="1">
    <location>
        <begin position="34"/>
        <end position="55"/>
    </location>
</feature>
<keyword evidence="1" id="KW-0472">Membrane</keyword>
<keyword evidence="1" id="KW-1133">Transmembrane helix</keyword>
<dbReference type="KEGG" id="cjap:GWK36_10640"/>
<keyword evidence="3" id="KW-1185">Reference proteome</keyword>
<evidence type="ECO:0000313" key="3">
    <source>
        <dbReference type="Proteomes" id="UP000502699"/>
    </source>
</evidence>
<accession>A0A6G7VE89</accession>
<dbReference type="AlphaFoldDB" id="A0A6G7VE89"/>
<organism evidence="2 3">
    <name type="scientific">Caldichromatium japonicum</name>
    <dbReference type="NCBI Taxonomy" id="2699430"/>
    <lineage>
        <taxon>Bacteria</taxon>
        <taxon>Pseudomonadati</taxon>
        <taxon>Pseudomonadota</taxon>
        <taxon>Gammaproteobacteria</taxon>
        <taxon>Chromatiales</taxon>
        <taxon>Chromatiaceae</taxon>
        <taxon>Caldichromatium</taxon>
    </lineage>
</organism>
<proteinExistence type="predicted"/>